<reference evidence="2" key="1">
    <citation type="journal article" date="2006" name="PLoS Biol.">
        <title>Macronuclear genome sequence of the ciliate Tetrahymena thermophila, a model eukaryote.</title>
        <authorList>
            <person name="Eisen J.A."/>
            <person name="Coyne R.S."/>
            <person name="Wu M."/>
            <person name="Wu D."/>
            <person name="Thiagarajan M."/>
            <person name="Wortman J.R."/>
            <person name="Badger J.H."/>
            <person name="Ren Q."/>
            <person name="Amedeo P."/>
            <person name="Jones K.M."/>
            <person name="Tallon L.J."/>
            <person name="Delcher A.L."/>
            <person name="Salzberg S.L."/>
            <person name="Silva J.C."/>
            <person name="Haas B.J."/>
            <person name="Majoros W.H."/>
            <person name="Farzad M."/>
            <person name="Carlton J.M."/>
            <person name="Smith R.K. Jr."/>
            <person name="Garg J."/>
            <person name="Pearlman R.E."/>
            <person name="Karrer K.M."/>
            <person name="Sun L."/>
            <person name="Manning G."/>
            <person name="Elde N.C."/>
            <person name="Turkewitz A.P."/>
            <person name="Asai D.J."/>
            <person name="Wilkes D.E."/>
            <person name="Wang Y."/>
            <person name="Cai H."/>
            <person name="Collins K."/>
            <person name="Stewart B.A."/>
            <person name="Lee S.R."/>
            <person name="Wilamowska K."/>
            <person name="Weinberg Z."/>
            <person name="Ruzzo W.L."/>
            <person name="Wloga D."/>
            <person name="Gaertig J."/>
            <person name="Frankel J."/>
            <person name="Tsao C.-C."/>
            <person name="Gorovsky M.A."/>
            <person name="Keeling P.J."/>
            <person name="Waller R.F."/>
            <person name="Patron N.J."/>
            <person name="Cherry J.M."/>
            <person name="Stover N.A."/>
            <person name="Krieger C.J."/>
            <person name="del Toro C."/>
            <person name="Ryder H.F."/>
            <person name="Williamson S.C."/>
            <person name="Barbeau R.A."/>
            <person name="Hamilton E.P."/>
            <person name="Orias E."/>
        </authorList>
    </citation>
    <scope>NUCLEOTIDE SEQUENCE [LARGE SCALE GENOMIC DNA]</scope>
    <source>
        <strain evidence="2">SB210</strain>
    </source>
</reference>
<dbReference type="PANTHER" id="PTHR15605:SF2">
    <property type="entry name" value="KINESIN-ASSOCIATED PROTEIN 3"/>
    <property type="match status" value="1"/>
</dbReference>
<dbReference type="KEGG" id="tet:TTHERM_00632890"/>
<dbReference type="InterPro" id="IPR016024">
    <property type="entry name" value="ARM-type_fold"/>
</dbReference>
<dbReference type="SUPFAM" id="SSF48371">
    <property type="entry name" value="ARM repeat"/>
    <property type="match status" value="1"/>
</dbReference>
<dbReference type="HOGENOM" id="CLU_292141_0_0_1"/>
<dbReference type="GO" id="GO:0007018">
    <property type="term" value="P:microtubule-based movement"/>
    <property type="evidence" value="ECO:0007669"/>
    <property type="project" value="TreeGrafter"/>
</dbReference>
<dbReference type="AlphaFoldDB" id="Q22X64"/>
<dbReference type="SMART" id="SM01297">
    <property type="entry name" value="KAP"/>
    <property type="match status" value="1"/>
</dbReference>
<dbReference type="GO" id="GO:0005930">
    <property type="term" value="C:axoneme"/>
    <property type="evidence" value="ECO:0007669"/>
    <property type="project" value="TreeGrafter"/>
</dbReference>
<dbReference type="InterPro" id="IPR008658">
    <property type="entry name" value="KAP3"/>
</dbReference>
<dbReference type="PANTHER" id="PTHR15605">
    <property type="entry name" value="KINESIN-ASSOCIATED PROTEINS"/>
    <property type="match status" value="1"/>
</dbReference>
<dbReference type="Pfam" id="PF05804">
    <property type="entry name" value="KAP"/>
    <property type="match status" value="1"/>
</dbReference>
<sequence length="609" mass="71402">MGDLSASIEELDDYISSYYEDDIDLKISTAKKILLLTLDMKNMEHIVTNDSLLSLLSRTLQEEYEKSSKSTELCINILCIFFVLSNYQEFHSYLTQHKVGDATFKVIEYQIRRFDFSYAAYMEIDPSNKAQQERELRKLNLMIAKQDKLFYISFTILLNLAEDYQIEKKMKNRKIVSILVRMLERNDFHLLIVVLLFLRKLSIITENKNQMLEEGIVEKLGRFFSCQNNLLLKLSSGLLKNVAFDKSAREQIEKENYIPKIIDLLKVPNFRFDSLVLLYILSFDDKIRNTFAYTDCMSLVIKLIAHFPEQLVGKELVALAINLAANQKNAELVSEEELQVVIDRALKNVDINLFKFIKNIAIYSQDQETHDCLQNNLGKFLKLIISKSKIQDPKIEDLKFEVIGILANVKYMGDKWENYLNNTFMEFLHANISQQIVEDDIILETVQLIQSICNSPKSAETLAKNKFMIFIAELLISKHEDEEFLSQNIYALYQFLHHKIGIQFILEQQEILMVLLNIIGSTNQVLKQVNDDVLDILREYHPDLSENIKERKYYEYNREWIESVEEYDKNVLGQDRYDFGDDINGEYFGFYDKDDNDLDPRMWDSDLDM</sequence>
<gene>
    <name evidence="1" type="ORF">TTHERM_00632890</name>
</gene>
<dbReference type="EMBL" id="GG662809">
    <property type="protein sequence ID" value="EAR89782.2"/>
    <property type="molecule type" value="Genomic_DNA"/>
</dbReference>
<protein>
    <submittedName>
        <fullName evidence="1">Kinesin-associated protein</fullName>
    </submittedName>
</protein>
<evidence type="ECO:0000313" key="1">
    <source>
        <dbReference type="EMBL" id="EAR89782.2"/>
    </source>
</evidence>
<evidence type="ECO:0000313" key="2">
    <source>
        <dbReference type="Proteomes" id="UP000009168"/>
    </source>
</evidence>
<dbReference type="GO" id="GO:0035869">
    <property type="term" value="C:ciliary transition zone"/>
    <property type="evidence" value="ECO:0007669"/>
    <property type="project" value="TreeGrafter"/>
</dbReference>
<dbReference type="STRING" id="312017.Q22X64"/>
<dbReference type="GO" id="GO:0016939">
    <property type="term" value="C:kinesin II complex"/>
    <property type="evidence" value="ECO:0007669"/>
    <property type="project" value="TreeGrafter"/>
</dbReference>
<dbReference type="Proteomes" id="UP000009168">
    <property type="component" value="Unassembled WGS sequence"/>
</dbReference>
<dbReference type="GeneID" id="7826183"/>
<dbReference type="GO" id="GO:0019894">
    <property type="term" value="F:kinesin binding"/>
    <property type="evidence" value="ECO:0007669"/>
    <property type="project" value="InterPro"/>
</dbReference>
<accession>Q22X64</accession>
<name>Q22X64_TETTS</name>
<dbReference type="GO" id="GO:0044782">
    <property type="term" value="P:cilium organization"/>
    <property type="evidence" value="ECO:0007669"/>
    <property type="project" value="TreeGrafter"/>
</dbReference>
<dbReference type="RefSeq" id="XP_001010027.2">
    <property type="nucleotide sequence ID" value="XM_001010027.2"/>
</dbReference>
<dbReference type="OrthoDB" id="10265679at2759"/>
<keyword evidence="2" id="KW-1185">Reference proteome</keyword>
<proteinExistence type="predicted"/>
<dbReference type="eggNOG" id="KOG1222">
    <property type="taxonomic scope" value="Eukaryota"/>
</dbReference>
<dbReference type="InterPro" id="IPR011989">
    <property type="entry name" value="ARM-like"/>
</dbReference>
<dbReference type="InParanoid" id="Q22X64"/>
<dbReference type="Gene3D" id="1.25.10.10">
    <property type="entry name" value="Leucine-rich Repeat Variant"/>
    <property type="match status" value="1"/>
</dbReference>
<organism evidence="1 2">
    <name type="scientific">Tetrahymena thermophila (strain SB210)</name>
    <dbReference type="NCBI Taxonomy" id="312017"/>
    <lineage>
        <taxon>Eukaryota</taxon>
        <taxon>Sar</taxon>
        <taxon>Alveolata</taxon>
        <taxon>Ciliophora</taxon>
        <taxon>Intramacronucleata</taxon>
        <taxon>Oligohymenophorea</taxon>
        <taxon>Hymenostomatida</taxon>
        <taxon>Tetrahymenina</taxon>
        <taxon>Tetrahymenidae</taxon>
        <taxon>Tetrahymena</taxon>
    </lineage>
</organism>